<sequence length="205" mass="23002">MSQLSPYEQLGIKEDASTEEILEARDRLLAEADSGEDRKQREQIEAAYDAVLMDRLRLRQEGKIKVPDRIRFPEKTTQQTPSFVPVPPPKSPNWLSRLFVLPTAQEFGLPTLIFGGLVVAAFFYPALQQLVLIAGVIAASYLIYRRERQMGKSILISLGGLLGGFLIGGIIWTVFSNQLAAYLPASLLDTSLVMFLLWFLSIFLR</sequence>
<dbReference type="PANTHER" id="PTHR33372:SF2">
    <property type="entry name" value="PROTEIN CHAPERONE-LIKE PROTEIN OF POR1, CHLOROPLASTIC"/>
    <property type="match status" value="1"/>
</dbReference>
<evidence type="ECO:0000256" key="1">
    <source>
        <dbReference type="SAM" id="Phobius"/>
    </source>
</evidence>
<dbReference type="AlphaFoldDB" id="A0A7C3KKT6"/>
<dbReference type="PANTHER" id="PTHR33372">
    <property type="match status" value="1"/>
</dbReference>
<proteinExistence type="predicted"/>
<accession>A0A7C3KKT6</accession>
<feature type="transmembrane region" description="Helical" evidence="1">
    <location>
        <begin position="156"/>
        <end position="175"/>
    </location>
</feature>
<gene>
    <name evidence="2" type="ORF">ENR64_28120</name>
</gene>
<dbReference type="EMBL" id="DSRU01000419">
    <property type="protein sequence ID" value="HFN01543.1"/>
    <property type="molecule type" value="Genomic_DNA"/>
</dbReference>
<feature type="transmembrane region" description="Helical" evidence="1">
    <location>
        <begin position="181"/>
        <end position="204"/>
    </location>
</feature>
<protein>
    <submittedName>
        <fullName evidence="2">Molecular chaperone DnaJ</fullName>
    </submittedName>
</protein>
<dbReference type="Pfam" id="PF11833">
    <property type="entry name" value="CPP1-like"/>
    <property type="match status" value="1"/>
</dbReference>
<organism evidence="2">
    <name type="scientific">Oscillatoriales cyanobacterium SpSt-418</name>
    <dbReference type="NCBI Taxonomy" id="2282169"/>
    <lineage>
        <taxon>Bacteria</taxon>
        <taxon>Bacillati</taxon>
        <taxon>Cyanobacteriota</taxon>
        <taxon>Cyanophyceae</taxon>
        <taxon>Oscillatoriophycideae</taxon>
        <taxon>Oscillatoriales</taxon>
    </lineage>
</organism>
<keyword evidence="1" id="KW-0812">Transmembrane</keyword>
<comment type="caution">
    <text evidence="2">The sequence shown here is derived from an EMBL/GenBank/DDBJ whole genome shotgun (WGS) entry which is preliminary data.</text>
</comment>
<dbReference type="InterPro" id="IPR021788">
    <property type="entry name" value="CPP1-like"/>
</dbReference>
<feature type="transmembrane region" description="Helical" evidence="1">
    <location>
        <begin position="126"/>
        <end position="144"/>
    </location>
</feature>
<name>A0A7C3KKT6_9CYAN</name>
<evidence type="ECO:0000313" key="2">
    <source>
        <dbReference type="EMBL" id="HFN01543.1"/>
    </source>
</evidence>
<keyword evidence="1" id="KW-0472">Membrane</keyword>
<keyword evidence="1" id="KW-1133">Transmembrane helix</keyword>
<reference evidence="2" key="1">
    <citation type="journal article" date="2020" name="mSystems">
        <title>Genome- and Community-Level Interaction Insights into Carbon Utilization and Element Cycling Functions of Hydrothermarchaeota in Hydrothermal Sediment.</title>
        <authorList>
            <person name="Zhou Z."/>
            <person name="Liu Y."/>
            <person name="Xu W."/>
            <person name="Pan J."/>
            <person name="Luo Z.H."/>
            <person name="Li M."/>
        </authorList>
    </citation>
    <scope>NUCLEOTIDE SEQUENCE [LARGE SCALE GENOMIC DNA]</scope>
    <source>
        <strain evidence="2">SpSt-418</strain>
    </source>
</reference>